<organism evidence="3 4">
    <name type="scientific">Digitaria exilis</name>
    <dbReference type="NCBI Taxonomy" id="1010633"/>
    <lineage>
        <taxon>Eukaryota</taxon>
        <taxon>Viridiplantae</taxon>
        <taxon>Streptophyta</taxon>
        <taxon>Embryophyta</taxon>
        <taxon>Tracheophyta</taxon>
        <taxon>Spermatophyta</taxon>
        <taxon>Magnoliopsida</taxon>
        <taxon>Liliopsida</taxon>
        <taxon>Poales</taxon>
        <taxon>Poaceae</taxon>
        <taxon>PACMAD clade</taxon>
        <taxon>Panicoideae</taxon>
        <taxon>Panicodae</taxon>
        <taxon>Paniceae</taxon>
        <taxon>Anthephorinae</taxon>
        <taxon>Digitaria</taxon>
    </lineage>
</organism>
<dbReference type="SUPFAM" id="SSF81383">
    <property type="entry name" value="F-box domain"/>
    <property type="match status" value="1"/>
</dbReference>
<evidence type="ECO:0000256" key="1">
    <source>
        <dbReference type="SAM" id="MobiDB-lite"/>
    </source>
</evidence>
<accession>A0A835AH43</accession>
<dbReference type="PANTHER" id="PTHR34709">
    <property type="entry name" value="OS10G0396666 PROTEIN"/>
    <property type="match status" value="1"/>
</dbReference>
<sequence length="505" mass="56585">MAHDGRVSFTTTRSSGDADDRDDASRRDDRISDLSDNILHQILVLIPFLEAVRTCVLSRRWRGVWTRLPLLILHAGEDAPPPRVRRFADHMDGVLRGYSDANVDVDNLFVWVDSDTVITNPVRLAAAAAHLAARRVTGRLAIFLSPTSADMYHMAGDGEAVLLQLPCLPRVTHFSLTFIGVHLEMPMAGTFASLTSMYLAGVRFTDDGEGISDVVSSRCPRIKILDLLTVRGLRTLTVVSRSLVSLRLCGVMELERLRVVAAELGEMVVDTCFVLNGGAGAAMLLVAPALEKLRWEDRCPRELGGPWKLPGCLLKLVVTEVVLPERLDNGARGQSNFTRILDLFQRVHILRLHVPIARDHANQKSLIENLNIPYCPELEFIASHTKHKFGPTIIRLLKRNICVRKLSIQMSPKEQARYIPCASDCNCRQVTIWRDKGVNLIPLEWVIMYEFSGSHDENSFIYYIILRNAKALRRVSIVFSAGVEPTRRFLRKLHKLSAPGCAVEY</sequence>
<dbReference type="EMBL" id="JACEFO010002349">
    <property type="protein sequence ID" value="KAF8664405.1"/>
    <property type="molecule type" value="Genomic_DNA"/>
</dbReference>
<dbReference type="OrthoDB" id="667615at2759"/>
<dbReference type="AlphaFoldDB" id="A0A835AH43"/>
<comment type="caution">
    <text evidence="3">The sequence shown here is derived from an EMBL/GenBank/DDBJ whole genome shotgun (WGS) entry which is preliminary data.</text>
</comment>
<dbReference type="InterPro" id="IPR053781">
    <property type="entry name" value="F-box_AtFBL13-like"/>
</dbReference>
<proteinExistence type="predicted"/>
<protein>
    <recommendedName>
        <fullName evidence="2">F-box domain-containing protein</fullName>
    </recommendedName>
</protein>
<evidence type="ECO:0000313" key="4">
    <source>
        <dbReference type="Proteomes" id="UP000636709"/>
    </source>
</evidence>
<dbReference type="Pfam" id="PF00646">
    <property type="entry name" value="F-box"/>
    <property type="match status" value="1"/>
</dbReference>
<evidence type="ECO:0000259" key="2">
    <source>
        <dbReference type="Pfam" id="PF00646"/>
    </source>
</evidence>
<gene>
    <name evidence="3" type="ORF">HU200_054577</name>
</gene>
<name>A0A835AH43_9POAL</name>
<dbReference type="CDD" id="cd22160">
    <property type="entry name" value="F-box_AtFBL13-like"/>
    <property type="match status" value="1"/>
</dbReference>
<dbReference type="InterPro" id="IPR055312">
    <property type="entry name" value="FBL15-like"/>
</dbReference>
<keyword evidence="4" id="KW-1185">Reference proteome</keyword>
<dbReference type="InterPro" id="IPR036047">
    <property type="entry name" value="F-box-like_dom_sf"/>
</dbReference>
<evidence type="ECO:0000313" key="3">
    <source>
        <dbReference type="EMBL" id="KAF8664405.1"/>
    </source>
</evidence>
<feature type="domain" description="F-box" evidence="2">
    <location>
        <begin position="31"/>
        <end position="71"/>
    </location>
</feature>
<dbReference type="InterPro" id="IPR001810">
    <property type="entry name" value="F-box_dom"/>
</dbReference>
<reference evidence="3" key="1">
    <citation type="submission" date="2020-07" db="EMBL/GenBank/DDBJ databases">
        <title>Genome sequence and genetic diversity analysis of an under-domesticated orphan crop, white fonio (Digitaria exilis).</title>
        <authorList>
            <person name="Bennetzen J.L."/>
            <person name="Chen S."/>
            <person name="Ma X."/>
            <person name="Wang X."/>
            <person name="Yssel A.E.J."/>
            <person name="Chaluvadi S.R."/>
            <person name="Johnson M."/>
            <person name="Gangashetty P."/>
            <person name="Hamidou F."/>
            <person name="Sanogo M.D."/>
            <person name="Zwaenepoel A."/>
            <person name="Wallace J."/>
            <person name="Van De Peer Y."/>
            <person name="Van Deynze A."/>
        </authorList>
    </citation>
    <scope>NUCLEOTIDE SEQUENCE</scope>
    <source>
        <tissue evidence="3">Leaves</tissue>
    </source>
</reference>
<dbReference type="PANTHER" id="PTHR34709:SF25">
    <property type="entry name" value="OS06G0688400 PROTEIN"/>
    <property type="match status" value="1"/>
</dbReference>
<feature type="region of interest" description="Disordered" evidence="1">
    <location>
        <begin position="1"/>
        <end position="26"/>
    </location>
</feature>
<dbReference type="Proteomes" id="UP000636709">
    <property type="component" value="Unassembled WGS sequence"/>
</dbReference>